<organism evidence="1 2">
    <name type="scientific">Aquimarina gracilis</name>
    <dbReference type="NCBI Taxonomy" id="874422"/>
    <lineage>
        <taxon>Bacteria</taxon>
        <taxon>Pseudomonadati</taxon>
        <taxon>Bacteroidota</taxon>
        <taxon>Flavobacteriia</taxon>
        <taxon>Flavobacteriales</taxon>
        <taxon>Flavobacteriaceae</taxon>
        <taxon>Aquimarina</taxon>
    </lineage>
</organism>
<dbReference type="Proteomes" id="UP001327027">
    <property type="component" value="Unassembled WGS sequence"/>
</dbReference>
<sequence>MLRKTYKVKGEDVDDFMVMQDYAYQSYTSSMVDAFLFQKGYSKYKLNTQKIGLKKQFEKSVQLKNLMFTQHFFLNLELVNTDIEKQKMSFRSRFFNVENELCAMATLQLYWYNNSHEMIISTPRTVAQNFLGYGYVAP</sequence>
<protein>
    <submittedName>
        <fullName evidence="1">Uncharacterized protein</fullName>
    </submittedName>
</protein>
<dbReference type="EMBL" id="JAYKLX010000006">
    <property type="protein sequence ID" value="MEB3346481.1"/>
    <property type="molecule type" value="Genomic_DNA"/>
</dbReference>
<comment type="caution">
    <text evidence="1">The sequence shown here is derived from an EMBL/GenBank/DDBJ whole genome shotgun (WGS) entry which is preliminary data.</text>
</comment>
<evidence type="ECO:0000313" key="1">
    <source>
        <dbReference type="EMBL" id="MEB3346481.1"/>
    </source>
</evidence>
<gene>
    <name evidence="1" type="ORF">U6A24_13470</name>
</gene>
<accession>A0ABU5ZX78</accession>
<evidence type="ECO:0000313" key="2">
    <source>
        <dbReference type="Proteomes" id="UP001327027"/>
    </source>
</evidence>
<dbReference type="Gene3D" id="3.10.129.10">
    <property type="entry name" value="Hotdog Thioesterase"/>
    <property type="match status" value="1"/>
</dbReference>
<reference evidence="1 2" key="1">
    <citation type="journal article" date="2013" name="Int. J. Syst. Evol. Microbiol.">
        <title>Aquimarina gracilis sp. nov., isolated from the gut microflora of a mussel, Mytilus coruscus, and emended description of Aquimarina spongiae.</title>
        <authorList>
            <person name="Park S.C."/>
            <person name="Choe H.N."/>
            <person name="Baik K.S."/>
            <person name="Seong C.N."/>
        </authorList>
    </citation>
    <scope>NUCLEOTIDE SEQUENCE [LARGE SCALE GENOMIC DNA]</scope>
    <source>
        <strain evidence="1 2">PSC32</strain>
    </source>
</reference>
<keyword evidence="2" id="KW-1185">Reference proteome</keyword>
<name>A0ABU5ZX78_9FLAO</name>
<proteinExistence type="predicted"/>
<dbReference type="RefSeq" id="WP_324180510.1">
    <property type="nucleotide sequence ID" value="NZ_BAABAW010000006.1"/>
</dbReference>